<gene>
    <name evidence="1" type="ORF">PLEPLA_LOCUS337</name>
</gene>
<reference evidence="1" key="1">
    <citation type="submission" date="2020-03" db="EMBL/GenBank/DDBJ databases">
        <authorList>
            <person name="Weist P."/>
        </authorList>
    </citation>
    <scope>NUCLEOTIDE SEQUENCE</scope>
</reference>
<organism evidence="1 2">
    <name type="scientific">Pleuronectes platessa</name>
    <name type="common">European plaice</name>
    <dbReference type="NCBI Taxonomy" id="8262"/>
    <lineage>
        <taxon>Eukaryota</taxon>
        <taxon>Metazoa</taxon>
        <taxon>Chordata</taxon>
        <taxon>Craniata</taxon>
        <taxon>Vertebrata</taxon>
        <taxon>Euteleostomi</taxon>
        <taxon>Actinopterygii</taxon>
        <taxon>Neopterygii</taxon>
        <taxon>Teleostei</taxon>
        <taxon>Neoteleostei</taxon>
        <taxon>Acanthomorphata</taxon>
        <taxon>Carangaria</taxon>
        <taxon>Pleuronectiformes</taxon>
        <taxon>Pleuronectoidei</taxon>
        <taxon>Pleuronectidae</taxon>
        <taxon>Pleuronectes</taxon>
    </lineage>
</organism>
<proteinExistence type="predicted"/>
<protein>
    <submittedName>
        <fullName evidence="1">Uncharacterized protein</fullName>
    </submittedName>
</protein>
<name>A0A9N7TIG2_PLEPL</name>
<dbReference type="AlphaFoldDB" id="A0A9N7TIG2"/>
<evidence type="ECO:0000313" key="2">
    <source>
        <dbReference type="Proteomes" id="UP001153269"/>
    </source>
</evidence>
<accession>A0A9N7TIG2</accession>
<dbReference type="EMBL" id="CADEAL010000012">
    <property type="protein sequence ID" value="CAB1412644.1"/>
    <property type="molecule type" value="Genomic_DNA"/>
</dbReference>
<keyword evidence="2" id="KW-1185">Reference proteome</keyword>
<sequence>MINIAVAILCCPTPQQWQTWRHGDRNRILVREGYSGSHRGPQRAEDLTRSASDTRCTFNRRAFTGFKGCSTPLSNVSLDWLPPHLPDQN</sequence>
<comment type="caution">
    <text evidence="1">The sequence shown here is derived from an EMBL/GenBank/DDBJ whole genome shotgun (WGS) entry which is preliminary data.</text>
</comment>
<dbReference type="Proteomes" id="UP001153269">
    <property type="component" value="Unassembled WGS sequence"/>
</dbReference>
<evidence type="ECO:0000313" key="1">
    <source>
        <dbReference type="EMBL" id="CAB1412644.1"/>
    </source>
</evidence>